<keyword evidence="6 8" id="KW-1133">Transmembrane helix</keyword>
<dbReference type="SUPFAM" id="SSF161098">
    <property type="entry name" value="MetI-like"/>
    <property type="match status" value="1"/>
</dbReference>
<dbReference type="PANTHER" id="PTHR43848">
    <property type="entry name" value="PUTRESCINE TRANSPORT SYSTEM PERMEASE PROTEIN POTI"/>
    <property type="match status" value="1"/>
</dbReference>
<dbReference type="InterPro" id="IPR035906">
    <property type="entry name" value="MetI-like_sf"/>
</dbReference>
<comment type="similarity">
    <text evidence="2">Belongs to the binding-protein-dependent transport system permease family. CysTW subfamily.</text>
</comment>
<dbReference type="EMBL" id="BMKA01000002">
    <property type="protein sequence ID" value="GGA17076.1"/>
    <property type="molecule type" value="Genomic_DNA"/>
</dbReference>
<dbReference type="PROSITE" id="PS50928">
    <property type="entry name" value="ABC_TM1"/>
    <property type="match status" value="1"/>
</dbReference>
<evidence type="ECO:0000256" key="2">
    <source>
        <dbReference type="ARBA" id="ARBA00007069"/>
    </source>
</evidence>
<proteinExistence type="inferred from homology"/>
<dbReference type="CDD" id="cd06261">
    <property type="entry name" value="TM_PBP2"/>
    <property type="match status" value="1"/>
</dbReference>
<evidence type="ECO:0000256" key="7">
    <source>
        <dbReference type="ARBA" id="ARBA00023136"/>
    </source>
</evidence>
<feature type="domain" description="ABC transmembrane type-1" evidence="9">
    <location>
        <begin position="61"/>
        <end position="249"/>
    </location>
</feature>
<dbReference type="InterPro" id="IPR051789">
    <property type="entry name" value="Bact_Polyamine_Transport"/>
</dbReference>
<sequence length="269" mass="29551">MKSGTWFKLYIGVFLIFLYAPALLLPVFAFNDSSIVSFPLKGFTLNWFNVLWETEALHTATKNSLLIAVSTAIIATSLGILAARASSRYKFRGQKAVMGFIMVPLVLPEIIVGVSLLVVILQMGFDLSLWTIVLGHVLICTPFCVAILSSAFLSLDQSLEEASFDLGRSKLATFWLVTMPLVLPGVVSAMLISFTISLDEFIIAFFLAGTEPTLPVYIWGQLRFPQKLPSLMALGTILLILSLTLLATAEYFRRRSARKTGIEDAGGFL</sequence>
<dbReference type="Pfam" id="PF00528">
    <property type="entry name" value="BPD_transp_1"/>
    <property type="match status" value="1"/>
</dbReference>
<evidence type="ECO:0000313" key="11">
    <source>
        <dbReference type="Proteomes" id="UP000628017"/>
    </source>
</evidence>
<dbReference type="InterPro" id="IPR000515">
    <property type="entry name" value="MetI-like"/>
</dbReference>
<reference evidence="10" key="2">
    <citation type="submission" date="2020-09" db="EMBL/GenBank/DDBJ databases">
        <authorList>
            <person name="Sun Q."/>
            <person name="Zhou Y."/>
        </authorList>
    </citation>
    <scope>NUCLEOTIDE SEQUENCE</scope>
    <source>
        <strain evidence="10">CGMCC 1.15880</strain>
    </source>
</reference>
<name>A0A916VPL2_9RHOB</name>
<dbReference type="PANTHER" id="PTHR43848:SF2">
    <property type="entry name" value="PUTRESCINE TRANSPORT SYSTEM PERMEASE PROTEIN POTI"/>
    <property type="match status" value="1"/>
</dbReference>
<evidence type="ECO:0000256" key="3">
    <source>
        <dbReference type="ARBA" id="ARBA00022448"/>
    </source>
</evidence>
<evidence type="ECO:0000256" key="6">
    <source>
        <dbReference type="ARBA" id="ARBA00022989"/>
    </source>
</evidence>
<reference evidence="10" key="1">
    <citation type="journal article" date="2014" name="Int. J. Syst. Evol. Microbiol.">
        <title>Complete genome sequence of Corynebacterium casei LMG S-19264T (=DSM 44701T), isolated from a smear-ripened cheese.</title>
        <authorList>
            <consortium name="US DOE Joint Genome Institute (JGI-PGF)"/>
            <person name="Walter F."/>
            <person name="Albersmeier A."/>
            <person name="Kalinowski J."/>
            <person name="Ruckert C."/>
        </authorList>
    </citation>
    <scope>NUCLEOTIDE SEQUENCE</scope>
    <source>
        <strain evidence="10">CGMCC 1.15880</strain>
    </source>
</reference>
<evidence type="ECO:0000313" key="10">
    <source>
        <dbReference type="EMBL" id="GGA17076.1"/>
    </source>
</evidence>
<feature type="transmembrane region" description="Helical" evidence="8">
    <location>
        <begin position="97"/>
        <end position="121"/>
    </location>
</feature>
<keyword evidence="3 8" id="KW-0813">Transport</keyword>
<protein>
    <submittedName>
        <fullName evidence="10">Spermidine/putrescine ABC transporter</fullName>
    </submittedName>
</protein>
<keyword evidence="11" id="KW-1185">Reference proteome</keyword>
<dbReference type="Gene3D" id="1.10.3720.10">
    <property type="entry name" value="MetI-like"/>
    <property type="match status" value="1"/>
</dbReference>
<dbReference type="GO" id="GO:0055085">
    <property type="term" value="P:transmembrane transport"/>
    <property type="evidence" value="ECO:0007669"/>
    <property type="project" value="InterPro"/>
</dbReference>
<feature type="transmembrane region" description="Helical" evidence="8">
    <location>
        <begin position="231"/>
        <end position="252"/>
    </location>
</feature>
<keyword evidence="5 8" id="KW-0812">Transmembrane</keyword>
<dbReference type="RefSeq" id="WP_188673377.1">
    <property type="nucleotide sequence ID" value="NZ_BMKA01000002.1"/>
</dbReference>
<evidence type="ECO:0000256" key="1">
    <source>
        <dbReference type="ARBA" id="ARBA00004651"/>
    </source>
</evidence>
<keyword evidence="4" id="KW-1003">Cell membrane</keyword>
<comment type="caution">
    <text evidence="10">The sequence shown here is derived from an EMBL/GenBank/DDBJ whole genome shotgun (WGS) entry which is preliminary data.</text>
</comment>
<keyword evidence="7 8" id="KW-0472">Membrane</keyword>
<evidence type="ECO:0000259" key="9">
    <source>
        <dbReference type="PROSITE" id="PS50928"/>
    </source>
</evidence>
<organism evidence="10 11">
    <name type="scientific">Neptunicoccus cionae</name>
    <dbReference type="NCBI Taxonomy" id="2035344"/>
    <lineage>
        <taxon>Bacteria</taxon>
        <taxon>Pseudomonadati</taxon>
        <taxon>Pseudomonadota</taxon>
        <taxon>Alphaproteobacteria</taxon>
        <taxon>Rhodobacterales</taxon>
        <taxon>Paracoccaceae</taxon>
        <taxon>Neptunicoccus</taxon>
    </lineage>
</organism>
<feature type="transmembrane region" description="Helical" evidence="8">
    <location>
        <begin position="127"/>
        <end position="153"/>
    </location>
</feature>
<evidence type="ECO:0000256" key="4">
    <source>
        <dbReference type="ARBA" id="ARBA00022475"/>
    </source>
</evidence>
<feature type="transmembrane region" description="Helical" evidence="8">
    <location>
        <begin position="174"/>
        <end position="195"/>
    </location>
</feature>
<accession>A0A916VPL2</accession>
<feature type="transmembrane region" description="Helical" evidence="8">
    <location>
        <begin position="65"/>
        <end position="85"/>
    </location>
</feature>
<gene>
    <name evidence="10" type="ORF">GCM10011498_17060</name>
</gene>
<evidence type="ECO:0000256" key="5">
    <source>
        <dbReference type="ARBA" id="ARBA00022692"/>
    </source>
</evidence>
<dbReference type="GO" id="GO:0005886">
    <property type="term" value="C:plasma membrane"/>
    <property type="evidence" value="ECO:0007669"/>
    <property type="project" value="UniProtKB-SubCell"/>
</dbReference>
<dbReference type="AlphaFoldDB" id="A0A916VPL2"/>
<dbReference type="Proteomes" id="UP000628017">
    <property type="component" value="Unassembled WGS sequence"/>
</dbReference>
<comment type="subcellular location">
    <subcellularLocation>
        <location evidence="1 8">Cell membrane</location>
        <topology evidence="1 8">Multi-pass membrane protein</topology>
    </subcellularLocation>
</comment>
<feature type="transmembrane region" description="Helical" evidence="8">
    <location>
        <begin position="7"/>
        <end position="30"/>
    </location>
</feature>
<evidence type="ECO:0000256" key="8">
    <source>
        <dbReference type="RuleBase" id="RU363032"/>
    </source>
</evidence>